<gene>
    <name evidence="1" type="ORF">F4821DRAFT_263469</name>
</gene>
<accession>A0ACC0CR78</accession>
<evidence type="ECO:0000313" key="2">
    <source>
        <dbReference type="Proteomes" id="UP001497680"/>
    </source>
</evidence>
<organism evidence="1 2">
    <name type="scientific">Hypoxylon rubiginosum</name>
    <dbReference type="NCBI Taxonomy" id="110542"/>
    <lineage>
        <taxon>Eukaryota</taxon>
        <taxon>Fungi</taxon>
        <taxon>Dikarya</taxon>
        <taxon>Ascomycota</taxon>
        <taxon>Pezizomycotina</taxon>
        <taxon>Sordariomycetes</taxon>
        <taxon>Xylariomycetidae</taxon>
        <taxon>Xylariales</taxon>
        <taxon>Hypoxylaceae</taxon>
        <taxon>Hypoxylon</taxon>
    </lineage>
</organism>
<keyword evidence="2" id="KW-1185">Reference proteome</keyword>
<proteinExistence type="predicted"/>
<sequence length="143" mass="16535">MDSILDLTRTIITFLDLALHHPDVINSDHLNPARLAIGTHGYNVQAHVLHIPDYIGFFSPSPPRLQTRQGSKFLEIIVQHTMVTLFLYAPVLLFLRCWGRRHVARWARMFVGQIVFAVLADWVWACCDKRRDPGYVWGDWEAL</sequence>
<dbReference type="EMBL" id="MU394361">
    <property type="protein sequence ID" value="KAI6082889.1"/>
    <property type="molecule type" value="Genomic_DNA"/>
</dbReference>
<name>A0ACC0CR78_9PEZI</name>
<evidence type="ECO:0000313" key="1">
    <source>
        <dbReference type="EMBL" id="KAI6082889.1"/>
    </source>
</evidence>
<dbReference type="Proteomes" id="UP001497680">
    <property type="component" value="Unassembled WGS sequence"/>
</dbReference>
<reference evidence="1 2" key="1">
    <citation type="journal article" date="2022" name="New Phytol.">
        <title>Ecological generalism drives hyperdiversity of secondary metabolite gene clusters in xylarialean endophytes.</title>
        <authorList>
            <person name="Franco M.E.E."/>
            <person name="Wisecaver J.H."/>
            <person name="Arnold A.E."/>
            <person name="Ju Y.M."/>
            <person name="Slot J.C."/>
            <person name="Ahrendt S."/>
            <person name="Moore L.P."/>
            <person name="Eastman K.E."/>
            <person name="Scott K."/>
            <person name="Konkel Z."/>
            <person name="Mondo S.J."/>
            <person name="Kuo A."/>
            <person name="Hayes R.D."/>
            <person name="Haridas S."/>
            <person name="Andreopoulos B."/>
            <person name="Riley R."/>
            <person name="LaButti K."/>
            <person name="Pangilinan J."/>
            <person name="Lipzen A."/>
            <person name="Amirebrahimi M."/>
            <person name="Yan J."/>
            <person name="Adam C."/>
            <person name="Keymanesh K."/>
            <person name="Ng V."/>
            <person name="Louie K."/>
            <person name="Northen T."/>
            <person name="Drula E."/>
            <person name="Henrissat B."/>
            <person name="Hsieh H.M."/>
            <person name="Youens-Clark K."/>
            <person name="Lutzoni F."/>
            <person name="Miadlikowska J."/>
            <person name="Eastwood D.C."/>
            <person name="Hamelin R.C."/>
            <person name="Grigoriev I.V."/>
            <person name="U'Ren J.M."/>
        </authorList>
    </citation>
    <scope>NUCLEOTIDE SEQUENCE [LARGE SCALE GENOMIC DNA]</scope>
    <source>
        <strain evidence="1 2">ER1909</strain>
    </source>
</reference>
<protein>
    <submittedName>
        <fullName evidence="1">Uncharacterized protein</fullName>
    </submittedName>
</protein>
<comment type="caution">
    <text evidence="1">The sequence shown here is derived from an EMBL/GenBank/DDBJ whole genome shotgun (WGS) entry which is preliminary data.</text>
</comment>